<dbReference type="EMBL" id="MQVS01000001">
    <property type="protein sequence ID" value="OKL52855.1"/>
    <property type="molecule type" value="Genomic_DNA"/>
</dbReference>
<dbReference type="RefSeq" id="WP_073822685.1">
    <property type="nucleotide sequence ID" value="NZ_JAUNKL010000020.1"/>
</dbReference>
<dbReference type="STRING" id="52770.BSZ40_01825"/>
<evidence type="ECO:0000313" key="2">
    <source>
        <dbReference type="Proteomes" id="UP000185612"/>
    </source>
</evidence>
<name>A0A1Q5PZI1_9ACTO</name>
<dbReference type="AlphaFoldDB" id="A0A1Q5PZI1"/>
<gene>
    <name evidence="1" type="ORF">BSZ40_01825</name>
</gene>
<keyword evidence="2" id="KW-1185">Reference proteome</keyword>
<dbReference type="Proteomes" id="UP000185612">
    <property type="component" value="Unassembled WGS sequence"/>
</dbReference>
<reference evidence="2" key="1">
    <citation type="submission" date="2016-12" db="EMBL/GenBank/DDBJ databases">
        <authorList>
            <person name="Meng X."/>
        </authorList>
    </citation>
    <scope>NUCLEOTIDE SEQUENCE [LARGE SCALE GENOMIC DNA]</scope>
    <source>
        <strain evidence="2">DSM 20732</strain>
    </source>
</reference>
<sequence length="95" mass="10656">MLIFRDAEAMWIQDGLQQAAIGLEEAVDATREEVAGRLGMWVLESVSRQAQLGFDERLRARVQEMTAVLRAGAQAMAEVREIAQHTEERNVALMD</sequence>
<protein>
    <submittedName>
        <fullName evidence="1">Uncharacterized protein</fullName>
    </submittedName>
</protein>
<accession>A0A1Q5PZI1</accession>
<evidence type="ECO:0000313" key="1">
    <source>
        <dbReference type="EMBL" id="OKL52855.1"/>
    </source>
</evidence>
<dbReference type="OrthoDB" id="3268469at2"/>
<organism evidence="1 2">
    <name type="scientific">Buchananella hordeovulneris</name>
    <dbReference type="NCBI Taxonomy" id="52770"/>
    <lineage>
        <taxon>Bacteria</taxon>
        <taxon>Bacillati</taxon>
        <taxon>Actinomycetota</taxon>
        <taxon>Actinomycetes</taxon>
        <taxon>Actinomycetales</taxon>
        <taxon>Actinomycetaceae</taxon>
        <taxon>Buchananella</taxon>
    </lineage>
</organism>
<dbReference type="InParanoid" id="A0A1Q5PZI1"/>
<proteinExistence type="predicted"/>
<comment type="caution">
    <text evidence="1">The sequence shown here is derived from an EMBL/GenBank/DDBJ whole genome shotgun (WGS) entry which is preliminary data.</text>
</comment>